<keyword evidence="2" id="KW-0378">Hydrolase</keyword>
<dbReference type="RefSeq" id="WP_122964589.1">
    <property type="nucleotide sequence ID" value="NZ_BJMH01000019.1"/>
</dbReference>
<dbReference type="Proteomes" id="UP000316882">
    <property type="component" value="Unassembled WGS sequence"/>
</dbReference>
<reference evidence="6 7" key="1">
    <citation type="submission" date="2019-06" db="EMBL/GenBank/DDBJ databases">
        <title>Whole genome shotgun sequence of Brevibacillus parabrevis NBRC 12334.</title>
        <authorList>
            <person name="Hosoyama A."/>
            <person name="Uohara A."/>
            <person name="Ohji S."/>
            <person name="Ichikawa N."/>
        </authorList>
    </citation>
    <scope>NUCLEOTIDE SEQUENCE [LARGE SCALE GENOMIC DNA]</scope>
    <source>
        <strain evidence="6 7">NBRC 12334</strain>
    </source>
</reference>
<dbReference type="EMBL" id="BJMH01000019">
    <property type="protein sequence ID" value="GEB34129.1"/>
    <property type="molecule type" value="Genomic_DNA"/>
</dbReference>
<evidence type="ECO:0000313" key="7">
    <source>
        <dbReference type="Proteomes" id="UP000316882"/>
    </source>
</evidence>
<dbReference type="Pfam" id="PF00933">
    <property type="entry name" value="Glyco_hydro_3"/>
    <property type="match status" value="1"/>
</dbReference>
<feature type="domain" description="Glycoside hydrolase family 3 C-terminal" evidence="5">
    <location>
        <begin position="367"/>
        <end position="526"/>
    </location>
</feature>
<dbReference type="PANTHER" id="PTHR30480">
    <property type="entry name" value="BETA-HEXOSAMINIDASE-RELATED"/>
    <property type="match status" value="1"/>
</dbReference>
<accession>A0A4Y3PSV9</accession>
<dbReference type="Gene3D" id="3.20.20.300">
    <property type="entry name" value="Glycoside hydrolase, family 3, N-terminal domain"/>
    <property type="match status" value="1"/>
</dbReference>
<gene>
    <name evidence="6" type="ORF">BPA01_37090</name>
</gene>
<dbReference type="PANTHER" id="PTHR30480:SF16">
    <property type="entry name" value="GLYCOSIDE HYDROLASE FAMILY 3 DOMAIN PROTEIN"/>
    <property type="match status" value="1"/>
</dbReference>
<evidence type="ECO:0000259" key="4">
    <source>
        <dbReference type="Pfam" id="PF00933"/>
    </source>
</evidence>
<dbReference type="Gene3D" id="3.40.50.1700">
    <property type="entry name" value="Glycoside hydrolase family 3 C-terminal domain"/>
    <property type="match status" value="1"/>
</dbReference>
<dbReference type="InterPro" id="IPR001764">
    <property type="entry name" value="Glyco_hydro_3_N"/>
</dbReference>
<dbReference type="GO" id="GO:0005975">
    <property type="term" value="P:carbohydrate metabolic process"/>
    <property type="evidence" value="ECO:0007669"/>
    <property type="project" value="InterPro"/>
</dbReference>
<comment type="caution">
    <text evidence="6">The sequence shown here is derived from an EMBL/GenBank/DDBJ whole genome shotgun (WGS) entry which is preliminary data.</text>
</comment>
<dbReference type="STRING" id="54914.AV540_07730"/>
<dbReference type="InterPro" id="IPR017853">
    <property type="entry name" value="GH"/>
</dbReference>
<evidence type="ECO:0000313" key="6">
    <source>
        <dbReference type="EMBL" id="GEB34129.1"/>
    </source>
</evidence>
<sequence length="527" mass="56974">MRAEQMSVEQKVGQLLMIGYQTLDLPQEMEKWIKERQIGNVILFSRNIGAHAETFERVRTMQGWAKEAGHCCPLLIGTDQENGVVSRLHEATAFPGAMALGATGNPDLARQIYAATGAELRAAGIGVNFAPVIDVNNNPQNPVIGVRSFGADPAAVGQFGEAAMHGLLASGVIPAVKHFPGHGDTHTDSHEAIPVLPHDWQRLTQVELAPFRHCIEAGTPVVMIGHVSLPTIDASGLPASISQQLVTDILRRELGFSGVAITDCLEMAAIANSTGVPEAAVLSLNAGVDMVLVSHTHEVQQQTYDRLVEAIENGEISPARVDEAVNRILALKRRFLSWETYAATTPPAFDRAGHEHLAKEVLAQAVTVLKNERGIVPIPKQAATLGVIMPRVGRVTLAEDEDQQAEAELLAASLQAYSPVQCHFLRSLQPTREEAEQAFAAMAPFETVIVFTYNAHLYEGQAQLVKQLSSQGKKVIAVALRNPYDLGAFPEVDACLAVYDHRKLAIEAVADVLFGKQKPTGRLPVRM</sequence>
<dbReference type="GO" id="GO:0004553">
    <property type="term" value="F:hydrolase activity, hydrolyzing O-glycosyl compounds"/>
    <property type="evidence" value="ECO:0007669"/>
    <property type="project" value="InterPro"/>
</dbReference>
<dbReference type="SUPFAM" id="SSF52279">
    <property type="entry name" value="Beta-D-glucan exohydrolase, C-terminal domain"/>
    <property type="match status" value="1"/>
</dbReference>
<evidence type="ECO:0000256" key="2">
    <source>
        <dbReference type="ARBA" id="ARBA00022801"/>
    </source>
</evidence>
<keyword evidence="7" id="KW-1185">Reference proteome</keyword>
<dbReference type="InterPro" id="IPR050226">
    <property type="entry name" value="NagZ_Beta-hexosaminidase"/>
</dbReference>
<keyword evidence="3" id="KW-0326">Glycosidase</keyword>
<evidence type="ECO:0000256" key="3">
    <source>
        <dbReference type="ARBA" id="ARBA00023295"/>
    </source>
</evidence>
<feature type="domain" description="Glycoside hydrolase family 3 N-terminal" evidence="4">
    <location>
        <begin position="8"/>
        <end position="330"/>
    </location>
</feature>
<proteinExistence type="inferred from homology"/>
<dbReference type="PRINTS" id="PR00133">
    <property type="entry name" value="GLHYDRLASE3"/>
</dbReference>
<dbReference type="InterPro" id="IPR036962">
    <property type="entry name" value="Glyco_hydro_3_N_sf"/>
</dbReference>
<dbReference type="Pfam" id="PF01915">
    <property type="entry name" value="Glyco_hydro_3_C"/>
    <property type="match status" value="1"/>
</dbReference>
<dbReference type="InterPro" id="IPR002772">
    <property type="entry name" value="Glyco_hydro_3_C"/>
</dbReference>
<name>A0A4Y3PSV9_BREPA</name>
<dbReference type="GO" id="GO:0009254">
    <property type="term" value="P:peptidoglycan turnover"/>
    <property type="evidence" value="ECO:0007669"/>
    <property type="project" value="TreeGrafter"/>
</dbReference>
<dbReference type="InterPro" id="IPR036881">
    <property type="entry name" value="Glyco_hydro_3_C_sf"/>
</dbReference>
<dbReference type="SUPFAM" id="SSF51445">
    <property type="entry name" value="(Trans)glycosidases"/>
    <property type="match status" value="1"/>
</dbReference>
<dbReference type="AlphaFoldDB" id="A0A4Y3PSV9"/>
<comment type="similarity">
    <text evidence="1">Belongs to the glycosyl hydrolase 3 family.</text>
</comment>
<evidence type="ECO:0000256" key="1">
    <source>
        <dbReference type="ARBA" id="ARBA00005336"/>
    </source>
</evidence>
<organism evidence="6 7">
    <name type="scientific">Brevibacillus parabrevis</name>
    <dbReference type="NCBI Taxonomy" id="54914"/>
    <lineage>
        <taxon>Bacteria</taxon>
        <taxon>Bacillati</taxon>
        <taxon>Bacillota</taxon>
        <taxon>Bacilli</taxon>
        <taxon>Bacillales</taxon>
        <taxon>Paenibacillaceae</taxon>
        <taxon>Brevibacillus</taxon>
    </lineage>
</organism>
<protein>
    <submittedName>
        <fullName evidence="6">Beta-glucosidase</fullName>
    </submittedName>
</protein>
<evidence type="ECO:0000259" key="5">
    <source>
        <dbReference type="Pfam" id="PF01915"/>
    </source>
</evidence>